<gene>
    <name evidence="1" type="ORF">FDO65_17015</name>
</gene>
<keyword evidence="2" id="KW-1185">Reference proteome</keyword>
<dbReference type="EMBL" id="SZZH01000004">
    <property type="protein sequence ID" value="TKV57833.1"/>
    <property type="molecule type" value="Genomic_DNA"/>
</dbReference>
<sequence>MSRRAGVAAVAVILVFLIAGPTRRQEVSGLAAPAAVDHALAAGLCVTETDRARPVQCTDPHTEQIIRTWNTGGEPFAPSLLGDLKRGCWQRGQTVLQPLGLDRRDPFSAPVPGAAWAAPPVVFDTDIVAIGSEAGPDVSACVITPRSAVTPDVSGPLTRVGTFTGTLGDLIPMASRPMNLRACYAVADRLPDTVSCRSWHRGEVLAIRSADDGTPTQDDDTVCRSTAAELMGTRDPSRGGRLTVRVDARPAAGQITVLAEGQEDLFLFRCVVESSDDRFLTDSVVGLGDNAPPLN</sequence>
<proteinExistence type="predicted"/>
<dbReference type="RefSeq" id="WP_137450917.1">
    <property type="nucleotide sequence ID" value="NZ_SZZH01000004.1"/>
</dbReference>
<evidence type="ECO:0000313" key="1">
    <source>
        <dbReference type="EMBL" id="TKV57833.1"/>
    </source>
</evidence>
<protein>
    <submittedName>
        <fullName evidence="1">Uncharacterized protein</fullName>
    </submittedName>
</protein>
<comment type="caution">
    <text evidence="1">The sequence shown here is derived from an EMBL/GenBank/DDBJ whole genome shotgun (WGS) entry which is preliminary data.</text>
</comment>
<dbReference type="AlphaFoldDB" id="A0A4U6QCP0"/>
<evidence type="ECO:0000313" key="2">
    <source>
        <dbReference type="Proteomes" id="UP000306985"/>
    </source>
</evidence>
<reference evidence="1 2" key="1">
    <citation type="submission" date="2019-05" db="EMBL/GenBank/DDBJ databases">
        <title>Nakamurella sp. N5BH11, whole genome shotgun sequence.</title>
        <authorList>
            <person name="Tuo L."/>
        </authorList>
    </citation>
    <scope>NUCLEOTIDE SEQUENCE [LARGE SCALE GENOMIC DNA]</scope>
    <source>
        <strain evidence="1 2">N5BH11</strain>
    </source>
</reference>
<accession>A0A4U6QCP0</accession>
<organism evidence="1 2">
    <name type="scientific">Nakamurella flava</name>
    <dbReference type="NCBI Taxonomy" id="2576308"/>
    <lineage>
        <taxon>Bacteria</taxon>
        <taxon>Bacillati</taxon>
        <taxon>Actinomycetota</taxon>
        <taxon>Actinomycetes</taxon>
        <taxon>Nakamurellales</taxon>
        <taxon>Nakamurellaceae</taxon>
        <taxon>Nakamurella</taxon>
    </lineage>
</organism>
<dbReference type="Proteomes" id="UP000306985">
    <property type="component" value="Unassembled WGS sequence"/>
</dbReference>
<dbReference type="OrthoDB" id="4539871at2"/>
<name>A0A4U6QCP0_9ACTN</name>